<organism evidence="2 3">
    <name type="scientific">Paramarasmius palmivorus</name>
    <dbReference type="NCBI Taxonomy" id="297713"/>
    <lineage>
        <taxon>Eukaryota</taxon>
        <taxon>Fungi</taxon>
        <taxon>Dikarya</taxon>
        <taxon>Basidiomycota</taxon>
        <taxon>Agaricomycotina</taxon>
        <taxon>Agaricomycetes</taxon>
        <taxon>Agaricomycetidae</taxon>
        <taxon>Agaricales</taxon>
        <taxon>Marasmiineae</taxon>
        <taxon>Marasmiaceae</taxon>
        <taxon>Paramarasmius</taxon>
    </lineage>
</organism>
<name>A0AAW0B4H4_9AGAR</name>
<reference evidence="2 3" key="1">
    <citation type="submission" date="2024-01" db="EMBL/GenBank/DDBJ databases">
        <title>A draft genome for a cacao thread blight-causing isolate of Paramarasmius palmivorus.</title>
        <authorList>
            <person name="Baruah I.K."/>
            <person name="Bukari Y."/>
            <person name="Amoako-Attah I."/>
            <person name="Meinhardt L.W."/>
            <person name="Bailey B.A."/>
            <person name="Cohen S.P."/>
        </authorList>
    </citation>
    <scope>NUCLEOTIDE SEQUENCE [LARGE SCALE GENOMIC DNA]</scope>
    <source>
        <strain evidence="2 3">GH-12</strain>
    </source>
</reference>
<sequence length="145" mass="16096">MPNIQTGISDHFQCLRPLSHLSHLASTSISTQLNTLSYPQKCAVRALIEMLLLPEKPDAAYKILEDVPWLADLGKEDAHGHPAAENADTQHEDDTTDEESSSNSDEDDLQTDEEYTENTYLQSSVFIVETTGDMSEDIVMVEVEA</sequence>
<accession>A0AAW0B4H4</accession>
<evidence type="ECO:0000256" key="1">
    <source>
        <dbReference type="SAM" id="MobiDB-lite"/>
    </source>
</evidence>
<dbReference type="EMBL" id="JAYKXP010000196">
    <property type="protein sequence ID" value="KAK7019819.1"/>
    <property type="molecule type" value="Genomic_DNA"/>
</dbReference>
<keyword evidence="3" id="KW-1185">Reference proteome</keyword>
<feature type="compositionally biased region" description="Basic and acidic residues" evidence="1">
    <location>
        <begin position="75"/>
        <end position="93"/>
    </location>
</feature>
<feature type="compositionally biased region" description="Acidic residues" evidence="1">
    <location>
        <begin position="94"/>
        <end position="116"/>
    </location>
</feature>
<dbReference type="AlphaFoldDB" id="A0AAW0B4H4"/>
<evidence type="ECO:0000313" key="2">
    <source>
        <dbReference type="EMBL" id="KAK7019819.1"/>
    </source>
</evidence>
<comment type="caution">
    <text evidence="2">The sequence shown here is derived from an EMBL/GenBank/DDBJ whole genome shotgun (WGS) entry which is preliminary data.</text>
</comment>
<feature type="region of interest" description="Disordered" evidence="1">
    <location>
        <begin position="75"/>
        <end position="121"/>
    </location>
</feature>
<proteinExistence type="predicted"/>
<gene>
    <name evidence="2" type="ORF">VNI00_017908</name>
</gene>
<protein>
    <submittedName>
        <fullName evidence="2">Uncharacterized protein</fullName>
    </submittedName>
</protein>
<evidence type="ECO:0000313" key="3">
    <source>
        <dbReference type="Proteomes" id="UP001383192"/>
    </source>
</evidence>
<dbReference type="Proteomes" id="UP001383192">
    <property type="component" value="Unassembled WGS sequence"/>
</dbReference>